<dbReference type="PROSITE" id="PS50109">
    <property type="entry name" value="HIS_KIN"/>
    <property type="match status" value="1"/>
</dbReference>
<dbReference type="SMART" id="SM00388">
    <property type="entry name" value="HisKA"/>
    <property type="match status" value="1"/>
</dbReference>
<dbReference type="InterPro" id="IPR003018">
    <property type="entry name" value="GAF"/>
</dbReference>
<dbReference type="OrthoDB" id="2015534at2759"/>
<dbReference type="Gene3D" id="3.30.450.270">
    <property type="match status" value="1"/>
</dbReference>
<evidence type="ECO:0000313" key="11">
    <source>
        <dbReference type="Proteomes" id="UP000053342"/>
    </source>
</evidence>
<keyword evidence="4" id="KW-0418">Kinase</keyword>
<keyword evidence="6" id="KW-0902">Two-component regulatory system</keyword>
<evidence type="ECO:0000259" key="8">
    <source>
        <dbReference type="PROSITE" id="PS50046"/>
    </source>
</evidence>
<dbReference type="SMART" id="SM00387">
    <property type="entry name" value="HATPase_c"/>
    <property type="match status" value="1"/>
</dbReference>
<dbReference type="Gene3D" id="1.10.287.130">
    <property type="match status" value="1"/>
</dbReference>
<keyword evidence="2" id="KW-0808">Transferase</keyword>
<keyword evidence="3" id="KW-0547">Nucleotide-binding</keyword>
<evidence type="ECO:0000313" key="10">
    <source>
        <dbReference type="EMBL" id="KIW36516.1"/>
    </source>
</evidence>
<dbReference type="PANTHER" id="PTHR43065:SF10">
    <property type="entry name" value="PEROXIDE STRESS-ACTIVATED HISTIDINE KINASE MAK3"/>
    <property type="match status" value="1"/>
</dbReference>
<dbReference type="InterPro" id="IPR005467">
    <property type="entry name" value="His_kinase_dom"/>
</dbReference>
<feature type="domain" description="Histidine kinase" evidence="9">
    <location>
        <begin position="423"/>
        <end position="661"/>
    </location>
</feature>
<dbReference type="SUPFAM" id="SSF47384">
    <property type="entry name" value="Homodimeric domain of signal transducing histidine kinase"/>
    <property type="match status" value="1"/>
</dbReference>
<dbReference type="AlphaFoldDB" id="A0A0D2A8A4"/>
<organism evidence="10 11">
    <name type="scientific">Exophiala oligosperma</name>
    <dbReference type="NCBI Taxonomy" id="215243"/>
    <lineage>
        <taxon>Eukaryota</taxon>
        <taxon>Fungi</taxon>
        <taxon>Dikarya</taxon>
        <taxon>Ascomycota</taxon>
        <taxon>Pezizomycotina</taxon>
        <taxon>Eurotiomycetes</taxon>
        <taxon>Chaetothyriomycetidae</taxon>
        <taxon>Chaetothyriales</taxon>
        <taxon>Herpotrichiellaceae</taxon>
        <taxon>Exophiala</taxon>
    </lineage>
</organism>
<dbReference type="Pfam" id="PF01590">
    <property type="entry name" value="GAF"/>
    <property type="match status" value="1"/>
</dbReference>
<dbReference type="InterPro" id="IPR043150">
    <property type="entry name" value="Phytochrome_PHY_sf"/>
</dbReference>
<dbReference type="RefSeq" id="XP_016256732.1">
    <property type="nucleotide sequence ID" value="XM_016412868.1"/>
</dbReference>
<feature type="compositionally biased region" description="Polar residues" evidence="7">
    <location>
        <begin position="672"/>
        <end position="685"/>
    </location>
</feature>
<dbReference type="Proteomes" id="UP000053342">
    <property type="component" value="Unassembled WGS sequence"/>
</dbReference>
<dbReference type="InterPro" id="IPR029016">
    <property type="entry name" value="GAF-like_dom_sf"/>
</dbReference>
<dbReference type="Pfam" id="PF00512">
    <property type="entry name" value="HisKA"/>
    <property type="match status" value="1"/>
</dbReference>
<keyword evidence="5" id="KW-0067">ATP-binding</keyword>
<dbReference type="InterPro" id="IPR003594">
    <property type="entry name" value="HATPase_dom"/>
</dbReference>
<dbReference type="GO" id="GO:0005524">
    <property type="term" value="F:ATP binding"/>
    <property type="evidence" value="ECO:0007669"/>
    <property type="project" value="UniProtKB-KW"/>
</dbReference>
<evidence type="ECO:0000256" key="7">
    <source>
        <dbReference type="SAM" id="MobiDB-lite"/>
    </source>
</evidence>
<dbReference type="InterPro" id="IPR003661">
    <property type="entry name" value="HisK_dim/P_dom"/>
</dbReference>
<dbReference type="Gene3D" id="3.30.450.40">
    <property type="match status" value="1"/>
</dbReference>
<name>A0A0D2A8A4_9EURO</name>
<dbReference type="VEuPathDB" id="FungiDB:PV06_11228"/>
<protein>
    <recommendedName>
        <fullName evidence="12">Histidine kinase domain-containing protein</fullName>
    </recommendedName>
</protein>
<proteinExistence type="predicted"/>
<dbReference type="Pfam" id="PF02518">
    <property type="entry name" value="HATPase_c"/>
    <property type="match status" value="1"/>
</dbReference>
<dbReference type="GeneID" id="27363302"/>
<dbReference type="InterPro" id="IPR036890">
    <property type="entry name" value="HATPase_C_sf"/>
</dbReference>
<dbReference type="PROSITE" id="PS50046">
    <property type="entry name" value="PHYTOCHROME_2"/>
    <property type="match status" value="1"/>
</dbReference>
<dbReference type="STRING" id="215243.A0A0D2A8A4"/>
<reference evidence="10 11" key="1">
    <citation type="submission" date="2015-01" db="EMBL/GenBank/DDBJ databases">
        <title>The Genome Sequence of Exophiala oligosperma CBS72588.</title>
        <authorList>
            <consortium name="The Broad Institute Genomics Platform"/>
            <person name="Cuomo C."/>
            <person name="de Hoog S."/>
            <person name="Gorbushina A."/>
            <person name="Stielow B."/>
            <person name="Teixiera M."/>
            <person name="Abouelleil A."/>
            <person name="Chapman S.B."/>
            <person name="Priest M."/>
            <person name="Young S.K."/>
            <person name="Wortman J."/>
            <person name="Nusbaum C."/>
            <person name="Birren B."/>
        </authorList>
    </citation>
    <scope>NUCLEOTIDE SEQUENCE [LARGE SCALE GENOMIC DNA]</scope>
    <source>
        <strain evidence="10 11">CBS 72588</strain>
    </source>
</reference>
<dbReference type="SUPFAM" id="SSF55874">
    <property type="entry name" value="ATPase domain of HSP90 chaperone/DNA topoisomerase II/histidine kinase"/>
    <property type="match status" value="1"/>
</dbReference>
<evidence type="ECO:0000256" key="4">
    <source>
        <dbReference type="ARBA" id="ARBA00022777"/>
    </source>
</evidence>
<dbReference type="Gene3D" id="3.30.450.20">
    <property type="entry name" value="PAS domain"/>
    <property type="match status" value="1"/>
</dbReference>
<dbReference type="EMBL" id="KN847354">
    <property type="protein sequence ID" value="KIW36517.1"/>
    <property type="molecule type" value="Genomic_DNA"/>
</dbReference>
<gene>
    <name evidence="10" type="ORF">PV06_11228</name>
</gene>
<evidence type="ECO:0000256" key="3">
    <source>
        <dbReference type="ARBA" id="ARBA00022741"/>
    </source>
</evidence>
<dbReference type="CDD" id="cd00082">
    <property type="entry name" value="HisKA"/>
    <property type="match status" value="1"/>
</dbReference>
<evidence type="ECO:0000256" key="2">
    <source>
        <dbReference type="ARBA" id="ARBA00022679"/>
    </source>
</evidence>
<feature type="domain" description="Phytochrome chromophore attachment site" evidence="8">
    <location>
        <begin position="144"/>
        <end position="306"/>
    </location>
</feature>
<keyword evidence="11" id="KW-1185">Reference proteome</keyword>
<dbReference type="GO" id="GO:0000155">
    <property type="term" value="F:phosphorelay sensor kinase activity"/>
    <property type="evidence" value="ECO:0007669"/>
    <property type="project" value="InterPro"/>
</dbReference>
<evidence type="ECO:0000259" key="9">
    <source>
        <dbReference type="PROSITE" id="PS50109"/>
    </source>
</evidence>
<dbReference type="Gene3D" id="3.30.565.10">
    <property type="entry name" value="Histidine kinase-like ATPase, C-terminal domain"/>
    <property type="match status" value="1"/>
</dbReference>
<dbReference type="PANTHER" id="PTHR43065">
    <property type="entry name" value="SENSOR HISTIDINE KINASE"/>
    <property type="match status" value="1"/>
</dbReference>
<keyword evidence="1" id="KW-0597">Phosphoprotein</keyword>
<dbReference type="SUPFAM" id="SSF55781">
    <property type="entry name" value="GAF domain-like"/>
    <property type="match status" value="2"/>
</dbReference>
<sequence length="699" mass="78482">MHFAGTLRGTSLHWTAFPAYLQRRSAQPLHAKQVFLILFMDPLGDLIPCWCAIHCAGIDQSVLICEFEPLIHPRIAMMAPLSDIQSPLENQEDDPMDAAEIQGNTLRSLCHSSGIDDLFNGDGRATEILSVISQIQQRLSAAIVIQDLLNILVGVMQELTKFDRCMVYQFDNSFNARVVAERVHPRLGREIYNGLHFPAVDMLKQAGDDYGINSIPMLFDRQQKPVRLPGRNGTDGMTPLDLTYAYLRTMAPVHVKYLEDMGVRSTMTVSLRQQGESWGLICCHSYGLATTRIPFPIRTLCYWVSQCASNCLDRLLNVPLVQSRKLQNPLHVDKTPDAFISASSDELLRLFQADSGFLVVKGEAKTIGRLASYQEAITLLRYYRSEVDTAAMTRLVYGNFIRVWREKEAALQDTRMKRLLMLNASHEVRTLLNILVNYLELASERPLDKPTKEILSMSHTASKSLIYFIDDLLHLTGNRDGPIPPLEEAFDIRLGLQHTLEQLRQHAVRKSLAFEVFVHPEFPRFVQGDLLRLQQAVLSLVSNAIQYTYSGGVTIQLGQVFETETDCLAQIVIQDSGVGMSDNELDDLFMDLEEVSGEDFQEEESPLEVKSRISRDGVKSLKLGLVLAPVARFVKTRNGQIRLKSTKGKGSTVTLDLPFRLCPEATHPFQSSLNLQAQSPGSAQRKSLPGRPKSEREIS</sequence>
<evidence type="ECO:0000256" key="5">
    <source>
        <dbReference type="ARBA" id="ARBA00022840"/>
    </source>
</evidence>
<dbReference type="InterPro" id="IPR036097">
    <property type="entry name" value="HisK_dim/P_sf"/>
</dbReference>
<dbReference type="RefSeq" id="XP_016256733.1">
    <property type="nucleotide sequence ID" value="XM_016412869.1"/>
</dbReference>
<evidence type="ECO:0000256" key="6">
    <source>
        <dbReference type="ARBA" id="ARBA00023012"/>
    </source>
</evidence>
<dbReference type="EMBL" id="KN847354">
    <property type="protein sequence ID" value="KIW36516.1"/>
    <property type="molecule type" value="Genomic_DNA"/>
</dbReference>
<accession>A0A0D2A8A4</accession>
<evidence type="ECO:0000256" key="1">
    <source>
        <dbReference type="ARBA" id="ARBA00022553"/>
    </source>
</evidence>
<feature type="region of interest" description="Disordered" evidence="7">
    <location>
        <begin position="672"/>
        <end position="699"/>
    </location>
</feature>
<dbReference type="HOGENOM" id="CLU_394327_0_0_1"/>
<evidence type="ECO:0008006" key="12">
    <source>
        <dbReference type="Google" id="ProtNLM"/>
    </source>
</evidence>
<dbReference type="InterPro" id="IPR016132">
    <property type="entry name" value="Phyto_chromo_attachment"/>
</dbReference>